<dbReference type="RefSeq" id="WP_090069267.1">
    <property type="nucleotide sequence ID" value="NZ_FOVR01000002.1"/>
</dbReference>
<gene>
    <name evidence="1" type="ORF">SAMN04488056_102123</name>
</gene>
<protein>
    <submittedName>
        <fullName evidence="1">Predicted Fe-Mo cluster-binding protein, NifX family</fullName>
    </submittedName>
</protein>
<dbReference type="Gene3D" id="3.30.420.130">
    <property type="entry name" value="Dinitrogenase iron-molybdenum cofactor biosynthesis domain"/>
    <property type="match status" value="1"/>
</dbReference>
<evidence type="ECO:0000313" key="1">
    <source>
        <dbReference type="EMBL" id="SFN82242.1"/>
    </source>
</evidence>
<accession>A0A1I5C612</accession>
<keyword evidence="2" id="KW-1185">Reference proteome</keyword>
<sequence length="129" mass="14281">MKIAVSSQNFRTVTNHAGKARRFIIYTVGNDLQPVETDRLDLPKDMSMHEFADKSGPHPLDAADVILSASFGAGFARRMHARGLIASITEKTDPLEAVKEFMMNGQNLPQLCDCNHDHDHNHTHGHAGH</sequence>
<dbReference type="EMBL" id="FOVR01000002">
    <property type="protein sequence ID" value="SFN82242.1"/>
    <property type="molecule type" value="Genomic_DNA"/>
</dbReference>
<dbReference type="STRING" id="655353.SAMN04488056_102123"/>
<evidence type="ECO:0000313" key="2">
    <source>
        <dbReference type="Proteomes" id="UP000199236"/>
    </source>
</evidence>
<dbReference type="SUPFAM" id="SSF53146">
    <property type="entry name" value="Nitrogenase accessory factor-like"/>
    <property type="match status" value="1"/>
</dbReference>
<dbReference type="InterPro" id="IPR036105">
    <property type="entry name" value="DiNase_FeMo-co_biosyn_sf"/>
</dbReference>
<dbReference type="Proteomes" id="UP000199236">
    <property type="component" value="Unassembled WGS sequence"/>
</dbReference>
<organism evidence="1 2">
    <name type="scientific">Cohaesibacter marisflavi</name>
    <dbReference type="NCBI Taxonomy" id="655353"/>
    <lineage>
        <taxon>Bacteria</taxon>
        <taxon>Pseudomonadati</taxon>
        <taxon>Pseudomonadota</taxon>
        <taxon>Alphaproteobacteria</taxon>
        <taxon>Hyphomicrobiales</taxon>
        <taxon>Cohaesibacteraceae</taxon>
    </lineage>
</organism>
<proteinExistence type="predicted"/>
<reference evidence="1 2" key="1">
    <citation type="submission" date="2016-10" db="EMBL/GenBank/DDBJ databases">
        <authorList>
            <person name="de Groot N.N."/>
        </authorList>
    </citation>
    <scope>NUCLEOTIDE SEQUENCE [LARGE SCALE GENOMIC DNA]</scope>
    <source>
        <strain evidence="1 2">CGMCC 1.9157</strain>
    </source>
</reference>
<dbReference type="OrthoDB" id="9797941at2"/>
<dbReference type="AlphaFoldDB" id="A0A1I5C612"/>
<name>A0A1I5C612_9HYPH</name>